<dbReference type="Pfam" id="PF14019">
    <property type="entry name" value="DUF4235"/>
    <property type="match status" value="1"/>
</dbReference>
<sequence length="102" mass="11002">MNITPSKKQILMAAGLAVPFIASRATKGVIGKGYRAFTDREPPKNPASPSTEWKDALTWSILTGAAGGLARLVMRRALAHSSVLTDGYDMEQKKAALEQEDE</sequence>
<reference evidence="1" key="1">
    <citation type="submission" date="2021-01" db="EMBL/GenBank/DDBJ databases">
        <title>Modified the classification status of verrucomicrobia.</title>
        <authorList>
            <person name="Feng X."/>
        </authorList>
    </citation>
    <scope>NUCLEOTIDE SEQUENCE</scope>
    <source>
        <strain evidence="1">5K15</strain>
    </source>
</reference>
<dbReference type="InterPro" id="IPR025329">
    <property type="entry name" value="DUF4235"/>
</dbReference>
<protein>
    <submittedName>
        <fullName evidence="1">DUF4235 domain-containing protein</fullName>
    </submittedName>
</protein>
<dbReference type="EMBL" id="JAENIG010000005">
    <property type="protein sequence ID" value="MBK1855017.1"/>
    <property type="molecule type" value="Genomic_DNA"/>
</dbReference>
<dbReference type="AlphaFoldDB" id="A0AAE2SDJ3"/>
<name>A0AAE2SDJ3_9BACT</name>
<evidence type="ECO:0000313" key="2">
    <source>
        <dbReference type="Proteomes" id="UP000634206"/>
    </source>
</evidence>
<organism evidence="1 2">
    <name type="scientific">Oceaniferula flava</name>
    <dbReference type="NCBI Taxonomy" id="2800421"/>
    <lineage>
        <taxon>Bacteria</taxon>
        <taxon>Pseudomonadati</taxon>
        <taxon>Verrucomicrobiota</taxon>
        <taxon>Verrucomicrobiia</taxon>
        <taxon>Verrucomicrobiales</taxon>
        <taxon>Verrucomicrobiaceae</taxon>
        <taxon>Oceaniferula</taxon>
    </lineage>
</organism>
<dbReference type="RefSeq" id="WP_309489630.1">
    <property type="nucleotide sequence ID" value="NZ_JAENIG010000005.1"/>
</dbReference>
<proteinExistence type="predicted"/>
<comment type="caution">
    <text evidence="1">The sequence shown here is derived from an EMBL/GenBank/DDBJ whole genome shotgun (WGS) entry which is preliminary data.</text>
</comment>
<evidence type="ECO:0000313" key="1">
    <source>
        <dbReference type="EMBL" id="MBK1855017.1"/>
    </source>
</evidence>
<accession>A0AAE2SDJ3</accession>
<gene>
    <name evidence="1" type="ORF">JIN83_08600</name>
</gene>
<keyword evidence="2" id="KW-1185">Reference proteome</keyword>
<dbReference type="Proteomes" id="UP000634206">
    <property type="component" value="Unassembled WGS sequence"/>
</dbReference>